<gene>
    <name evidence="2" type="ORF">TIFTF001_030911</name>
</gene>
<comment type="caution">
    <text evidence="2">The sequence shown here is derived from an EMBL/GenBank/DDBJ whole genome shotgun (WGS) entry which is preliminary data.</text>
</comment>
<dbReference type="PANTHER" id="PTHR36766">
    <property type="entry name" value="PLANT BROAD-SPECTRUM MILDEW RESISTANCE PROTEIN RPW8"/>
    <property type="match status" value="1"/>
</dbReference>
<accession>A0AA88DUF5</accession>
<dbReference type="AlphaFoldDB" id="A0AA88DUF5"/>
<reference evidence="2" key="1">
    <citation type="submission" date="2023-07" db="EMBL/GenBank/DDBJ databases">
        <title>draft genome sequence of fig (Ficus carica).</title>
        <authorList>
            <person name="Takahashi T."/>
            <person name="Nishimura K."/>
        </authorList>
    </citation>
    <scope>NUCLEOTIDE SEQUENCE</scope>
</reference>
<protein>
    <submittedName>
        <fullName evidence="2">Uncharacterized protein</fullName>
    </submittedName>
</protein>
<dbReference type="Gene3D" id="3.80.10.10">
    <property type="entry name" value="Ribonuclease Inhibitor"/>
    <property type="match status" value="1"/>
</dbReference>
<proteinExistence type="predicted"/>
<keyword evidence="1" id="KW-0611">Plant defense</keyword>
<dbReference type="Proteomes" id="UP001187192">
    <property type="component" value="Unassembled WGS sequence"/>
</dbReference>
<evidence type="ECO:0000313" key="3">
    <source>
        <dbReference type="Proteomes" id="UP001187192"/>
    </source>
</evidence>
<dbReference type="GO" id="GO:0006952">
    <property type="term" value="P:defense response"/>
    <property type="evidence" value="ECO:0007669"/>
    <property type="project" value="UniProtKB-KW"/>
</dbReference>
<dbReference type="InterPro" id="IPR032675">
    <property type="entry name" value="LRR_dom_sf"/>
</dbReference>
<dbReference type="SUPFAM" id="SSF52058">
    <property type="entry name" value="L domain-like"/>
    <property type="match status" value="1"/>
</dbReference>
<keyword evidence="3" id="KW-1185">Reference proteome</keyword>
<sequence length="451" mass="51571">MPNLMKLCLQNSGIRNFPTSLLVNLTGIDRLELFGCKNLELIQHTICYTRIQLLLISECSKLKSLPLPLSSVLNLVQRLCLKGTLVSKIPDSLFSCFTPMLCLELSRTNIMRIPENIKFSKLRKLDIRGCRFLQSLPELPLTMEEVHASGCTSLKMVSNLLTALTQPPTDRVNLGVAFSFMDCLKLEHQNLMSEFQMRASLIATEFALKKTPDKSCPPTTKMCYPGDNIPEWFIYQNKGRKKYNRWAAAKIHLDSEIYVKTIDGDERHLPLPLQLLNSNAKNHVSMTTFMCNVEFFYSALDMSFNFGTEGEADVKIKRAHERNFVILVGAALNHSGDTSCPLCGSGLETAIHLFLFCERVRPLWFISRWGLRTDSLLCDSMASFLEIVFDPNYDRDFLIYVSLLVDNIWRARNKLVYDGKVFHVAEIHSYVQAQFNQISTSKRKRKWRSLT</sequence>
<organism evidence="2 3">
    <name type="scientific">Ficus carica</name>
    <name type="common">Common fig</name>
    <dbReference type="NCBI Taxonomy" id="3494"/>
    <lineage>
        <taxon>Eukaryota</taxon>
        <taxon>Viridiplantae</taxon>
        <taxon>Streptophyta</taxon>
        <taxon>Embryophyta</taxon>
        <taxon>Tracheophyta</taxon>
        <taxon>Spermatophyta</taxon>
        <taxon>Magnoliopsida</taxon>
        <taxon>eudicotyledons</taxon>
        <taxon>Gunneridae</taxon>
        <taxon>Pentapetalae</taxon>
        <taxon>rosids</taxon>
        <taxon>fabids</taxon>
        <taxon>Rosales</taxon>
        <taxon>Moraceae</taxon>
        <taxon>Ficeae</taxon>
        <taxon>Ficus</taxon>
    </lineage>
</organism>
<evidence type="ECO:0000256" key="1">
    <source>
        <dbReference type="ARBA" id="ARBA00022821"/>
    </source>
</evidence>
<dbReference type="PANTHER" id="PTHR36766:SF64">
    <property type="entry name" value="OS12G0206100 PROTEIN"/>
    <property type="match status" value="1"/>
</dbReference>
<dbReference type="EMBL" id="BTGU01000118">
    <property type="protein sequence ID" value="GMN61823.1"/>
    <property type="molecule type" value="Genomic_DNA"/>
</dbReference>
<evidence type="ECO:0000313" key="2">
    <source>
        <dbReference type="EMBL" id="GMN61823.1"/>
    </source>
</evidence>
<name>A0AA88DUF5_FICCA</name>